<dbReference type="InterPro" id="IPR008707">
    <property type="entry name" value="B-propeller_PilY1"/>
</dbReference>
<protein>
    <submittedName>
        <fullName evidence="10">Pilus assembly protein PilY</fullName>
    </submittedName>
</protein>
<evidence type="ECO:0000256" key="3">
    <source>
        <dbReference type="ARBA" id="ARBA00022558"/>
    </source>
</evidence>
<evidence type="ECO:0000259" key="9">
    <source>
        <dbReference type="Pfam" id="PF05567"/>
    </source>
</evidence>
<keyword evidence="8" id="KW-0732">Signal</keyword>
<dbReference type="EMBL" id="SMLK01000004">
    <property type="protein sequence ID" value="TFZ00048.1"/>
    <property type="molecule type" value="Genomic_DNA"/>
</dbReference>
<keyword evidence="5" id="KW-0106">Calcium</keyword>
<keyword evidence="4" id="KW-0479">Metal-binding</keyword>
<dbReference type="RefSeq" id="WP_135250232.1">
    <property type="nucleotide sequence ID" value="NZ_SMLK01000004.1"/>
</dbReference>
<keyword evidence="6" id="KW-0281">Fimbrium</keyword>
<evidence type="ECO:0000313" key="11">
    <source>
        <dbReference type="Proteomes" id="UP000297839"/>
    </source>
</evidence>
<reference evidence="10 11" key="1">
    <citation type="submission" date="2019-03" db="EMBL/GenBank/DDBJ databases">
        <title>Ramlibacter sp. 18x22-1, whole genome shotgun sequence.</title>
        <authorList>
            <person name="Zhang X."/>
            <person name="Feng G."/>
            <person name="Zhu H."/>
        </authorList>
    </citation>
    <scope>NUCLEOTIDE SEQUENCE [LARGE SCALE GENOMIC DNA]</scope>
    <source>
        <strain evidence="10 11">18x22-1</strain>
    </source>
</reference>
<dbReference type="Pfam" id="PF05567">
    <property type="entry name" value="T4P_PilY1"/>
    <property type="match status" value="1"/>
</dbReference>
<dbReference type="OrthoDB" id="7156875at2"/>
<feature type="compositionally biased region" description="Low complexity" evidence="7">
    <location>
        <begin position="128"/>
        <end position="138"/>
    </location>
</feature>
<gene>
    <name evidence="10" type="ORF">EZ216_13125</name>
</gene>
<feature type="signal peptide" evidence="8">
    <location>
        <begin position="1"/>
        <end position="27"/>
    </location>
</feature>
<accession>A0A4Z0BP52</accession>
<dbReference type="SUPFAM" id="SSF50998">
    <property type="entry name" value="Quinoprotein alcohol dehydrogenase-like"/>
    <property type="match status" value="1"/>
</dbReference>
<comment type="caution">
    <text evidence="10">The sequence shown here is derived from an EMBL/GenBank/DDBJ whole genome shotgun (WGS) entry which is preliminary data.</text>
</comment>
<evidence type="ECO:0000256" key="8">
    <source>
        <dbReference type="SAM" id="SignalP"/>
    </source>
</evidence>
<name>A0A4Z0BP52_9BURK</name>
<dbReference type="Proteomes" id="UP000297839">
    <property type="component" value="Unassembled WGS sequence"/>
</dbReference>
<dbReference type="GO" id="GO:0009289">
    <property type="term" value="C:pilus"/>
    <property type="evidence" value="ECO:0007669"/>
    <property type="project" value="UniProtKB-SubCell"/>
</dbReference>
<evidence type="ECO:0000256" key="4">
    <source>
        <dbReference type="ARBA" id="ARBA00022723"/>
    </source>
</evidence>
<evidence type="ECO:0000256" key="2">
    <source>
        <dbReference type="ARBA" id="ARBA00008387"/>
    </source>
</evidence>
<evidence type="ECO:0000256" key="6">
    <source>
        <dbReference type="ARBA" id="ARBA00023263"/>
    </source>
</evidence>
<organism evidence="10 11">
    <name type="scientific">Ramlibacter humi</name>
    <dbReference type="NCBI Taxonomy" id="2530451"/>
    <lineage>
        <taxon>Bacteria</taxon>
        <taxon>Pseudomonadati</taxon>
        <taxon>Pseudomonadota</taxon>
        <taxon>Betaproteobacteria</taxon>
        <taxon>Burkholderiales</taxon>
        <taxon>Comamonadaceae</taxon>
        <taxon>Ramlibacter</taxon>
    </lineage>
</organism>
<dbReference type="Gene3D" id="2.130.10.10">
    <property type="entry name" value="YVTN repeat-like/Quinoprotein amine dehydrogenase"/>
    <property type="match status" value="1"/>
</dbReference>
<evidence type="ECO:0000256" key="7">
    <source>
        <dbReference type="SAM" id="MobiDB-lite"/>
    </source>
</evidence>
<feature type="chain" id="PRO_5021332075" evidence="8">
    <location>
        <begin position="28"/>
        <end position="1232"/>
    </location>
</feature>
<sequence length="1232" mass="131494">MVLTGPNRVALACGVMLAATAQSPALAVNVATEPLFTGSAGAKPNLMFILDDSYSMSWEWMPEASVIFGHRRYGRRASQCNGVAYNPTIKYVQPYNADGTQAPAASTSVFVPNPLTQTTTPRAINPVGAIPTSSPGPGPGTMVVTVPGAPGAMGSVGWYTTGTRVTVYQTGDSSRFIAGDVQSWDAGTGKLTMNLTEATIVGTGSLNPAVVALGEPAYDTYNVYTATPGSSNYFDPLSFIYDAWGNPQYGDWPNSFTYQCSAYLGTEPGKSVFTTVQVKPGDTQAQNYANWYQYYRNRMSMMKSALSQAFVSMNDSYRVGYSTISSDRAVEGKNFVDIRDFDVAQKKKFFNAFNGAVPMGDTPLRGALSKAGQYYANKAYGQTSDPVQYSCQRNYTILSTDGYWTYGGENQRGTPKYGPYGLDGKNVGDVDGSDPVMFPRPMTDASKSADTLADIAGYYYKTDLRDSSWNNCTGAIAGVDVCKNNVPPEKVPTDPKKWGGAYGDTIVTQHMTTFTLGLGVNGRLKYNRAYETSTTGDFADILSGKASWPAITSDNRPEQVDDLWHTAINGRGKYFSAGDPAALVTSLRTALDTVKAVTTGAGASAATSSLQPVVGNNDIFVGQFTSGTWTGDVLSYKIDPVTGEIDAAPTWSAQAQLEAKAPSSRNIYFASPKSKALKPFQRGQLNSDGLLDKFSDFCAGGDKKAASGAPSPEQCLGMSASDQTLANDPANLIAYLRGDQTKPYYRSRKKILGDIVDASPLFIGQPPFKYPDASYKKFAAAARTAVVLAAANDGMLHAFDRGNGSELWAFIPTEVLGKLYMLADNGYSSNHKYFVDGSPAMGDIYASGGAKPGWKTIVVGGLNAGGRSYYALDVTDPENPQLLWEFTNPNLGLSFGNPIITKQADGRWVVAFSSGYNNVSPGDGNGHLFIVDANDGTLLQDIQTYTATGVGAGNPTTPSGLARLSAWVDTEYDNHALRFYGGDLNGNVWRFDTDGLVEPKKAALRMAVLTSPGGAPQPVTTKPVLAEVRSAGALYPVAYFGTGQYLGVDDLSTTAVQSLYAIRDPLADLPHGEVRKNSRFVEQVLTDGIDPASKVAVKLVTNKPVDWTKADGWRIDFITPGERVFTNPIILLNSIYVATNIPSKDACVAGGSSFLYTFDIATGSSSGPAGISNGNYMLMGIAALQLQSPGDGKPGRRIILGTRSDSTFMEQPASPGKAPGGLKRDSWRQIIK</sequence>
<keyword evidence="11" id="KW-1185">Reference proteome</keyword>
<dbReference type="SUPFAM" id="SSF53300">
    <property type="entry name" value="vWA-like"/>
    <property type="match status" value="1"/>
</dbReference>
<dbReference type="AlphaFoldDB" id="A0A4Z0BP52"/>
<evidence type="ECO:0000256" key="5">
    <source>
        <dbReference type="ARBA" id="ARBA00022837"/>
    </source>
</evidence>
<comment type="similarity">
    <text evidence="2">Belongs to the PilY1 family.</text>
</comment>
<proteinExistence type="inferred from homology"/>
<dbReference type="GO" id="GO:0046872">
    <property type="term" value="F:metal ion binding"/>
    <property type="evidence" value="ECO:0007669"/>
    <property type="project" value="UniProtKB-KW"/>
</dbReference>
<dbReference type="InterPro" id="IPR011047">
    <property type="entry name" value="Quinoprotein_ADH-like_sf"/>
</dbReference>
<feature type="domain" description="PilY1 beta-propeller" evidence="9">
    <location>
        <begin position="752"/>
        <end position="1065"/>
    </location>
</feature>
<dbReference type="Gene3D" id="3.40.50.410">
    <property type="entry name" value="von Willebrand factor, type A domain"/>
    <property type="match status" value="1"/>
</dbReference>
<dbReference type="InterPro" id="IPR015943">
    <property type="entry name" value="WD40/YVTN_repeat-like_dom_sf"/>
</dbReference>
<evidence type="ECO:0000256" key="1">
    <source>
        <dbReference type="ARBA" id="ARBA00004561"/>
    </source>
</evidence>
<dbReference type="InterPro" id="IPR036465">
    <property type="entry name" value="vWFA_dom_sf"/>
</dbReference>
<keyword evidence="3" id="KW-1029">Fimbrium biogenesis</keyword>
<comment type="subcellular location">
    <subcellularLocation>
        <location evidence="1">Fimbrium</location>
    </subcellularLocation>
</comment>
<feature type="region of interest" description="Disordered" evidence="7">
    <location>
        <begin position="117"/>
        <end position="138"/>
    </location>
</feature>
<evidence type="ECO:0000313" key="10">
    <source>
        <dbReference type="EMBL" id="TFZ00048.1"/>
    </source>
</evidence>